<comment type="caution">
    <text evidence="1">The sequence shown here is derived from an EMBL/GenBank/DDBJ whole genome shotgun (WGS) entry which is preliminary data.</text>
</comment>
<dbReference type="InterPro" id="IPR001544">
    <property type="entry name" value="Aminotrans_IV"/>
</dbReference>
<dbReference type="InterPro" id="IPR043132">
    <property type="entry name" value="BCAT-like_C"/>
</dbReference>
<dbReference type="Proteomes" id="UP000253945">
    <property type="component" value="Unassembled WGS sequence"/>
</dbReference>
<dbReference type="Pfam" id="PF01063">
    <property type="entry name" value="Aminotran_4"/>
    <property type="match status" value="1"/>
</dbReference>
<keyword evidence="1" id="KW-0032">Aminotransferase</keyword>
<dbReference type="AlphaFoldDB" id="A0A369ZNH7"/>
<dbReference type="InterPro" id="IPR036038">
    <property type="entry name" value="Aminotransferase-like"/>
</dbReference>
<proteinExistence type="predicted"/>
<evidence type="ECO:0000313" key="2">
    <source>
        <dbReference type="Proteomes" id="UP000253945"/>
    </source>
</evidence>
<dbReference type="GO" id="GO:0008483">
    <property type="term" value="F:transaminase activity"/>
    <property type="evidence" value="ECO:0007669"/>
    <property type="project" value="UniProtKB-KW"/>
</dbReference>
<protein>
    <submittedName>
        <fullName evidence="1">Branched-chain amino acid aminotransferase</fullName>
    </submittedName>
</protein>
<dbReference type="Gene3D" id="3.20.10.10">
    <property type="entry name" value="D-amino Acid Aminotransferase, subunit A, domain 2"/>
    <property type="match status" value="1"/>
</dbReference>
<sequence length="198" mass="23448">MSLFPVFETIAIIDGIPQNLAFHQARMDNTIEKLFQKMSVFNLEEIIQVPTEYQNGLIKCRIDYNQQDFNIIFSAYQRREIRNYQCVYLDDLDYTFKYTNRTIFECIKVTKDEAVIIQDKKVTDCRIGNLIFLKDGIWYGPKNYLLKGTQLSRLLSENQVQLKEIYTDEIHQYEKVMMINAMNPFDESRAISTQHITL</sequence>
<dbReference type="STRING" id="736.B0184_00195"/>
<keyword evidence="1" id="KW-0808">Transferase</keyword>
<gene>
    <name evidence="1" type="ORF">DPV92_05670</name>
</gene>
<dbReference type="EMBL" id="QEQF01000004">
    <property type="protein sequence ID" value="RDF10484.1"/>
    <property type="molecule type" value="Genomic_DNA"/>
</dbReference>
<evidence type="ECO:0000313" key="1">
    <source>
        <dbReference type="EMBL" id="RDF10484.1"/>
    </source>
</evidence>
<dbReference type="SUPFAM" id="SSF56752">
    <property type="entry name" value="D-aminoacid aminotransferase-like PLP-dependent enzymes"/>
    <property type="match status" value="1"/>
</dbReference>
<reference evidence="1 2" key="1">
    <citation type="submission" date="2018-05" db="EMBL/GenBank/DDBJ databases">
        <title>Draft Genome Sequences for a Diverse set of 7 Haemophilus Species.</title>
        <authorList>
            <person name="Nichols M."/>
            <person name="Topaz N."/>
            <person name="Wang X."/>
            <person name="Wang X."/>
            <person name="Boxrud D."/>
        </authorList>
    </citation>
    <scope>NUCLEOTIDE SEQUENCE [LARGE SCALE GENOMIC DNA]</scope>
    <source>
        <strain evidence="1 2">C2014016342</strain>
    </source>
</reference>
<name>A0A369ZNH7_9PAST</name>
<dbReference type="InterPro" id="IPR043131">
    <property type="entry name" value="BCAT-like_N"/>
</dbReference>
<organism evidence="1 2">
    <name type="scientific">Haemophilus paraphrohaemolyticus</name>
    <dbReference type="NCBI Taxonomy" id="736"/>
    <lineage>
        <taxon>Bacteria</taxon>
        <taxon>Pseudomonadati</taxon>
        <taxon>Pseudomonadota</taxon>
        <taxon>Gammaproteobacteria</taxon>
        <taxon>Pasteurellales</taxon>
        <taxon>Pasteurellaceae</taxon>
        <taxon>Haemophilus</taxon>
    </lineage>
</organism>
<dbReference type="Gene3D" id="3.30.470.10">
    <property type="match status" value="1"/>
</dbReference>
<accession>A0A369ZNH7</accession>
<keyword evidence="2" id="KW-1185">Reference proteome</keyword>
<dbReference type="RefSeq" id="WP_111354048.1">
    <property type="nucleotide sequence ID" value="NZ_QEQF01000004.1"/>
</dbReference>